<protein>
    <submittedName>
        <fullName evidence="6">YkoY family integral membrane protein</fullName>
    </submittedName>
</protein>
<feature type="transmembrane region" description="Helical" evidence="5">
    <location>
        <begin position="29"/>
        <end position="54"/>
    </location>
</feature>
<dbReference type="GeneID" id="26642260"/>
<feature type="transmembrane region" description="Helical" evidence="5">
    <location>
        <begin position="200"/>
        <end position="218"/>
    </location>
</feature>
<dbReference type="PANTHER" id="PTHR30238">
    <property type="entry name" value="MEMBRANE BOUND PREDICTED REDOX MODULATOR"/>
    <property type="match status" value="1"/>
</dbReference>
<comment type="subcellular location">
    <subcellularLocation>
        <location evidence="1">Membrane</location>
        <topology evidence="1">Multi-pass membrane protein</topology>
    </subcellularLocation>
</comment>
<dbReference type="KEGG" id="vg:26642260"/>
<feature type="transmembrane region" description="Helical" evidence="5">
    <location>
        <begin position="224"/>
        <end position="242"/>
    </location>
</feature>
<dbReference type="InterPro" id="IPR022493">
    <property type="entry name" value="CHP03716_TM_YkoY"/>
</dbReference>
<feature type="transmembrane region" description="Helical" evidence="5">
    <location>
        <begin position="66"/>
        <end position="85"/>
    </location>
</feature>
<dbReference type="OrthoDB" id="30183at10239"/>
<dbReference type="Pfam" id="PF03741">
    <property type="entry name" value="TerC"/>
    <property type="match status" value="1"/>
</dbReference>
<evidence type="ECO:0000256" key="3">
    <source>
        <dbReference type="ARBA" id="ARBA00022989"/>
    </source>
</evidence>
<sequence>MEILQHIIDTYAQFFDWQMWGEVLTSKSAWGLILSLVILEGLLSADNALVLAIMVRHLPEEQRKRALFYGLLGAYFFRFLFIGVGTLLIKLWYVKLIGALYLLWIVIDHYRKKGKEADENHEMNTGGILVKWFGVFWATVISVEIMDIAFSVDSILAALGVSEQVWVLLIGGMLGILMMRGVAHIFLYLMEKVPELENTAYFLILAIAVKMGGSVFGLHISHEVFVITLVGAFAITFALHYLKKYLPRKG</sequence>
<evidence type="ECO:0000313" key="6">
    <source>
        <dbReference type="EMBL" id="AGR46814.1"/>
    </source>
</evidence>
<keyword evidence="7" id="KW-1185">Reference proteome</keyword>
<dbReference type="RefSeq" id="YP_009215918.1">
    <property type="nucleotide sequence ID" value="NC_028982.1"/>
</dbReference>
<dbReference type="EMBL" id="KC595512">
    <property type="protein sequence ID" value="AGR46814.1"/>
    <property type="molecule type" value="Genomic_DNA"/>
</dbReference>
<accession>S5MAL1</accession>
<dbReference type="PANTHER" id="PTHR30238:SF6">
    <property type="entry name" value="TERC-LIKE PROTEIN"/>
    <property type="match status" value="1"/>
</dbReference>
<feature type="transmembrane region" description="Helical" evidence="5">
    <location>
        <begin position="91"/>
        <end position="107"/>
    </location>
</feature>
<evidence type="ECO:0000256" key="1">
    <source>
        <dbReference type="ARBA" id="ARBA00004141"/>
    </source>
</evidence>
<dbReference type="GO" id="GO:0016020">
    <property type="term" value="C:membrane"/>
    <property type="evidence" value="ECO:0007669"/>
    <property type="project" value="UniProtKB-SubCell"/>
</dbReference>
<keyword evidence="2 5" id="KW-0812">Transmembrane</keyword>
<gene>
    <name evidence="6" type="ORF">JL_142</name>
</gene>
<dbReference type="Proteomes" id="UP000015092">
    <property type="component" value="Segment"/>
</dbReference>
<feature type="transmembrane region" description="Helical" evidence="5">
    <location>
        <begin position="128"/>
        <end position="152"/>
    </location>
</feature>
<dbReference type="NCBIfam" id="TIGR03716">
    <property type="entry name" value="R_switched_YkoY"/>
    <property type="match status" value="1"/>
</dbReference>
<evidence type="ECO:0000313" key="7">
    <source>
        <dbReference type="Proteomes" id="UP000015092"/>
    </source>
</evidence>
<keyword evidence="3 5" id="KW-1133">Transmembrane helix</keyword>
<name>S5MAL1_9CAUD</name>
<dbReference type="InterPro" id="IPR005496">
    <property type="entry name" value="Integral_membrane_TerC"/>
</dbReference>
<proteinExistence type="predicted"/>
<feature type="transmembrane region" description="Helical" evidence="5">
    <location>
        <begin position="164"/>
        <end position="188"/>
    </location>
</feature>
<reference evidence="6 7" key="1">
    <citation type="journal article" date="2014" name="Genome Announc.">
        <title>Genome Sequences of Three Novel Bacillus cereus Bacteriophages.</title>
        <authorList>
            <person name="Grose J.H."/>
            <person name="Jensen J.D."/>
            <person name="Merrill B.D."/>
            <person name="Fisher J.N."/>
            <person name="Burnett S.H."/>
            <person name="Breakwell D.P."/>
        </authorList>
    </citation>
    <scope>NUCLEOTIDE SEQUENCE [LARGE SCALE GENOMIC DNA]</scope>
</reference>
<keyword evidence="4 5" id="KW-0472">Membrane</keyword>
<evidence type="ECO:0000256" key="4">
    <source>
        <dbReference type="ARBA" id="ARBA00023136"/>
    </source>
</evidence>
<evidence type="ECO:0000256" key="2">
    <source>
        <dbReference type="ARBA" id="ARBA00022692"/>
    </source>
</evidence>
<organism evidence="6 7">
    <name type="scientific">Bacillus phage JL</name>
    <dbReference type="NCBI Taxonomy" id="1296655"/>
    <lineage>
        <taxon>Viruses</taxon>
        <taxon>Duplodnaviria</taxon>
        <taxon>Heunggongvirae</taxon>
        <taxon>Uroviricota</taxon>
        <taxon>Caudoviricetes</taxon>
        <taxon>Herelleviridae</taxon>
        <taxon>Spounavirinae</taxon>
        <taxon>Siminovitchvirus</taxon>
        <taxon>Siminovitchvirus JL</taxon>
    </lineage>
</organism>
<evidence type="ECO:0000256" key="5">
    <source>
        <dbReference type="SAM" id="Phobius"/>
    </source>
</evidence>